<evidence type="ECO:0000256" key="5">
    <source>
        <dbReference type="SAM" id="Phobius"/>
    </source>
</evidence>
<dbReference type="PANTHER" id="PTHR40036:SF1">
    <property type="entry name" value="MACROCIN O-METHYLTRANSFERASE"/>
    <property type="match status" value="1"/>
</dbReference>
<feature type="domain" description="GtrA/DPMS transmembrane" evidence="6">
    <location>
        <begin position="13"/>
        <end position="127"/>
    </location>
</feature>
<dbReference type="GO" id="GO:0008168">
    <property type="term" value="F:methyltransferase activity"/>
    <property type="evidence" value="ECO:0007669"/>
    <property type="project" value="UniProtKB-KW"/>
</dbReference>
<keyword evidence="7" id="KW-0808">Transferase</keyword>
<gene>
    <name evidence="7" type="ORF">EV01_0123</name>
</gene>
<dbReference type="Proteomes" id="UP000030481">
    <property type="component" value="Unassembled WGS sequence"/>
</dbReference>
<dbReference type="GO" id="GO:0016020">
    <property type="term" value="C:membrane"/>
    <property type="evidence" value="ECO:0007669"/>
    <property type="project" value="UniProtKB-SubCell"/>
</dbReference>
<dbReference type="InterPro" id="IPR029063">
    <property type="entry name" value="SAM-dependent_MTases_sf"/>
</dbReference>
<evidence type="ECO:0000313" key="7">
    <source>
        <dbReference type="EMBL" id="KGG10495.1"/>
    </source>
</evidence>
<dbReference type="GO" id="GO:0032259">
    <property type="term" value="P:methylation"/>
    <property type="evidence" value="ECO:0007669"/>
    <property type="project" value="UniProtKB-KW"/>
</dbReference>
<feature type="transmembrane region" description="Helical" evidence="5">
    <location>
        <begin position="12"/>
        <end position="37"/>
    </location>
</feature>
<comment type="subcellular location">
    <subcellularLocation>
        <location evidence="1">Membrane</location>
        <topology evidence="1">Multi-pass membrane protein</topology>
    </subcellularLocation>
</comment>
<evidence type="ECO:0000256" key="3">
    <source>
        <dbReference type="ARBA" id="ARBA00022989"/>
    </source>
</evidence>
<reference evidence="8" key="1">
    <citation type="journal article" date="2014" name="Sci. Data">
        <title>Genomes of diverse isolates of the marine cyanobacterium Prochlorococcus.</title>
        <authorList>
            <person name="Biller S."/>
            <person name="Berube P."/>
            <person name="Thompson J."/>
            <person name="Kelly L."/>
            <person name="Roggensack S."/>
            <person name="Awad L."/>
            <person name="Roache-Johnson K."/>
            <person name="Ding H."/>
            <person name="Giovannoni S.J."/>
            <person name="Moore L.R."/>
            <person name="Chisholm S.W."/>
        </authorList>
    </citation>
    <scope>NUCLEOTIDE SEQUENCE [LARGE SCALE GENOMIC DNA]</scope>
</reference>
<dbReference type="GO" id="GO:0000271">
    <property type="term" value="P:polysaccharide biosynthetic process"/>
    <property type="evidence" value="ECO:0007669"/>
    <property type="project" value="InterPro"/>
</dbReference>
<dbReference type="RefSeq" id="WP_032518285.1">
    <property type="nucleotide sequence ID" value="NZ_JNAR01000002.1"/>
</dbReference>
<keyword evidence="3 5" id="KW-1133">Transmembrane helix</keyword>
<evidence type="ECO:0000256" key="1">
    <source>
        <dbReference type="ARBA" id="ARBA00004141"/>
    </source>
</evidence>
<protein>
    <submittedName>
        <fullName evidence="7">Methyltransferase</fullName>
    </submittedName>
</protein>
<dbReference type="AlphaFoldDB" id="A0A0A2BCL7"/>
<evidence type="ECO:0000259" key="6">
    <source>
        <dbReference type="Pfam" id="PF04138"/>
    </source>
</evidence>
<evidence type="ECO:0000256" key="2">
    <source>
        <dbReference type="ARBA" id="ARBA00022692"/>
    </source>
</evidence>
<dbReference type="Gene3D" id="3.40.50.150">
    <property type="entry name" value="Vaccinia Virus protein VP39"/>
    <property type="match status" value="1"/>
</dbReference>
<feature type="transmembrane region" description="Helical" evidence="5">
    <location>
        <begin position="43"/>
        <end position="63"/>
    </location>
</feature>
<keyword evidence="7" id="KW-0489">Methyltransferase</keyword>
<comment type="caution">
    <text evidence="7">The sequence shown here is derived from an EMBL/GenBank/DDBJ whole genome shotgun (WGS) entry which is preliminary data.</text>
</comment>
<feature type="transmembrane region" description="Helical" evidence="5">
    <location>
        <begin position="75"/>
        <end position="95"/>
    </location>
</feature>
<dbReference type="EMBL" id="JNAR01000002">
    <property type="protein sequence ID" value="KGG10495.1"/>
    <property type="molecule type" value="Genomic_DNA"/>
</dbReference>
<organism evidence="7 8">
    <name type="scientific">Prochlorococcus marinus str. MIT 9401</name>
    <dbReference type="NCBI Taxonomy" id="167551"/>
    <lineage>
        <taxon>Bacteria</taxon>
        <taxon>Bacillati</taxon>
        <taxon>Cyanobacteriota</taxon>
        <taxon>Cyanophyceae</taxon>
        <taxon>Synechococcales</taxon>
        <taxon>Prochlorococcaceae</taxon>
        <taxon>Prochlorococcus</taxon>
    </lineage>
</organism>
<dbReference type="InterPro" id="IPR008884">
    <property type="entry name" value="TylF_MeTrfase"/>
</dbReference>
<accession>A0A0A2BCL7</accession>
<dbReference type="InterPro" id="IPR007267">
    <property type="entry name" value="GtrA_DPMS_TM"/>
</dbReference>
<evidence type="ECO:0000256" key="4">
    <source>
        <dbReference type="ARBA" id="ARBA00023136"/>
    </source>
</evidence>
<dbReference type="Pfam" id="PF04138">
    <property type="entry name" value="GtrA_DPMS_TM"/>
    <property type="match status" value="1"/>
</dbReference>
<dbReference type="PANTHER" id="PTHR40036">
    <property type="entry name" value="MACROCIN O-METHYLTRANSFERASE"/>
    <property type="match status" value="1"/>
</dbReference>
<keyword evidence="4 5" id="KW-0472">Membrane</keyword>
<dbReference type="Pfam" id="PF05711">
    <property type="entry name" value="TylF"/>
    <property type="match status" value="1"/>
</dbReference>
<evidence type="ECO:0000313" key="8">
    <source>
        <dbReference type="Proteomes" id="UP000030481"/>
    </source>
</evidence>
<keyword evidence="2 5" id="KW-0812">Transmembrane</keyword>
<proteinExistence type="predicted"/>
<name>A0A0A2BCL7_PROMR</name>
<sequence length="373" mass="43373">MKFSFIEVLSFTRYSSIGIISTLTNYLIFIFFLHVLGFGVTPALIMGYLTGCLISFHFGRTWIFGVRNSFKFTQLLKFLISYAIGCFLLSIISNFVDKYIINSSLKWLISTLPIIAVNYSLLRLWVFENNKQIKDKRWGGISKIEFLQVIASRLISYLNPAVTHNLEKYYAIKKAFYLSCIEDIEGDYLEFGVFEGSSFSHAMRCYLSKKIYMPLKEKKIIRFFGFDSFEGFGQLTEDDKHPFYIDEQFKTSYEFVERKIKTVSNKNSIEAHLIKGFLNETLKNGPQKYNIKKARIIFIDLDLYEPSLEALFFCQNLFQEGTILILDDFFSYKGSLNKGVAKAFENFKNQTKFKFREIVSYGMGGKVFICCEK</sequence>
<feature type="transmembrane region" description="Helical" evidence="5">
    <location>
        <begin position="107"/>
        <end position="127"/>
    </location>
</feature>